<dbReference type="Pfam" id="PF02682">
    <property type="entry name" value="CT_C_D"/>
    <property type="match status" value="1"/>
</dbReference>
<reference evidence="5 6" key="1">
    <citation type="submission" date="2020-04" db="EMBL/GenBank/DDBJ databases">
        <title>Donghicola sp., a member of the Rhodobacteraceae family isolated from mangrove forest in Thailand.</title>
        <authorList>
            <person name="Charoenyingcharoen P."/>
            <person name="Yukphan P."/>
        </authorList>
    </citation>
    <scope>NUCLEOTIDE SEQUENCE [LARGE SCALE GENOMIC DNA]</scope>
    <source>
        <strain evidence="5 6">B5-SW-15</strain>
    </source>
</reference>
<dbReference type="InterPro" id="IPR010016">
    <property type="entry name" value="PxpB"/>
</dbReference>
<feature type="domain" description="Carboxyltransferase" evidence="4">
    <location>
        <begin position="5"/>
        <end position="208"/>
    </location>
</feature>
<dbReference type="EMBL" id="JABCJE010000002">
    <property type="protein sequence ID" value="NVO22722.1"/>
    <property type="molecule type" value="Genomic_DNA"/>
</dbReference>
<dbReference type="InterPro" id="IPR003833">
    <property type="entry name" value="CT_C_D"/>
</dbReference>
<organism evidence="5 6">
    <name type="scientific">Donghicola mangrovi</name>
    <dbReference type="NCBI Taxonomy" id="2729614"/>
    <lineage>
        <taxon>Bacteria</taxon>
        <taxon>Pseudomonadati</taxon>
        <taxon>Pseudomonadota</taxon>
        <taxon>Alphaproteobacteria</taxon>
        <taxon>Rhodobacterales</taxon>
        <taxon>Roseobacteraceae</taxon>
        <taxon>Donghicola</taxon>
    </lineage>
</organism>
<keyword evidence="2 5" id="KW-0378">Hydrolase</keyword>
<sequence>MTLDPVIYPLGEDGLLVEFAPKLSMQANAAAIACRDDLAALGLEGVVEVGSTLKSAFVRFDPFVLSHDVVEGALRDVLAARDWGAVEAPVARRWRLPSCFDGDFGPQLAEFAGLAGRSPADLVAELAETPLRVLALGFAPGMPYLGELPAHWDVPRQTALTPRVPAGAITAAIRQIVLFAVPSGTGWRQIGQAAWRGFDPDGSGPNLTAGDVLRFDPVGADAFAAHMAAGGGLIPEGAL</sequence>
<keyword evidence="3" id="KW-0067">ATP-binding</keyword>
<protein>
    <submittedName>
        <fullName evidence="5">Allophanate hydrolase subunit 1</fullName>
    </submittedName>
</protein>
<dbReference type="Gene3D" id="3.30.1360.40">
    <property type="match status" value="1"/>
</dbReference>
<evidence type="ECO:0000256" key="3">
    <source>
        <dbReference type="ARBA" id="ARBA00022840"/>
    </source>
</evidence>
<evidence type="ECO:0000256" key="1">
    <source>
        <dbReference type="ARBA" id="ARBA00022741"/>
    </source>
</evidence>
<gene>
    <name evidence="5" type="ORF">HJ536_05065</name>
</gene>
<evidence type="ECO:0000313" key="6">
    <source>
        <dbReference type="Proteomes" id="UP000592216"/>
    </source>
</evidence>
<dbReference type="SUPFAM" id="SSF160467">
    <property type="entry name" value="PH0987 N-terminal domain-like"/>
    <property type="match status" value="1"/>
</dbReference>
<keyword evidence="1" id="KW-0547">Nucleotide-binding</keyword>
<dbReference type="GO" id="GO:0005524">
    <property type="term" value="F:ATP binding"/>
    <property type="evidence" value="ECO:0007669"/>
    <property type="project" value="UniProtKB-KW"/>
</dbReference>
<dbReference type="Gene3D" id="2.40.100.10">
    <property type="entry name" value="Cyclophilin-like"/>
    <property type="match status" value="1"/>
</dbReference>
<evidence type="ECO:0000256" key="2">
    <source>
        <dbReference type="ARBA" id="ARBA00022801"/>
    </source>
</evidence>
<dbReference type="PANTHER" id="PTHR34698">
    <property type="entry name" value="5-OXOPROLINASE SUBUNIT B"/>
    <property type="match status" value="1"/>
</dbReference>
<accession>A0A850Q3X1</accession>
<dbReference type="AlphaFoldDB" id="A0A850Q3X1"/>
<dbReference type="SMART" id="SM00796">
    <property type="entry name" value="AHS1"/>
    <property type="match status" value="1"/>
</dbReference>
<dbReference type="InterPro" id="IPR029000">
    <property type="entry name" value="Cyclophilin-like_dom_sf"/>
</dbReference>
<dbReference type="Proteomes" id="UP000592216">
    <property type="component" value="Unassembled WGS sequence"/>
</dbReference>
<dbReference type="PANTHER" id="PTHR34698:SF2">
    <property type="entry name" value="5-OXOPROLINASE SUBUNIT B"/>
    <property type="match status" value="1"/>
</dbReference>
<evidence type="ECO:0000259" key="4">
    <source>
        <dbReference type="SMART" id="SM00796"/>
    </source>
</evidence>
<dbReference type="GO" id="GO:0016787">
    <property type="term" value="F:hydrolase activity"/>
    <property type="evidence" value="ECO:0007669"/>
    <property type="project" value="UniProtKB-KW"/>
</dbReference>
<proteinExistence type="predicted"/>
<comment type="caution">
    <text evidence="5">The sequence shown here is derived from an EMBL/GenBank/DDBJ whole genome shotgun (WGS) entry which is preliminary data.</text>
</comment>
<name>A0A850Q3X1_9RHOB</name>
<evidence type="ECO:0000313" key="5">
    <source>
        <dbReference type="EMBL" id="NVO22722.1"/>
    </source>
</evidence>
<dbReference type="SUPFAM" id="SSF50891">
    <property type="entry name" value="Cyclophilin-like"/>
    <property type="match status" value="1"/>
</dbReference>